<dbReference type="InterPro" id="IPR036412">
    <property type="entry name" value="HAD-like_sf"/>
</dbReference>
<dbReference type="InterPro" id="IPR023214">
    <property type="entry name" value="HAD_sf"/>
</dbReference>
<dbReference type="InterPro" id="IPR044924">
    <property type="entry name" value="HAD-SF_hydro_IA_REG-2-like_cap"/>
</dbReference>
<feature type="compositionally biased region" description="Basic and acidic residues" evidence="1">
    <location>
        <begin position="210"/>
        <end position="229"/>
    </location>
</feature>
<dbReference type="InterPro" id="IPR051828">
    <property type="entry name" value="HAD-like_hydrolase_domain"/>
</dbReference>
<dbReference type="EMBL" id="MNBE01000695">
    <property type="protein sequence ID" value="OKO97429.1"/>
    <property type="molecule type" value="Genomic_DNA"/>
</dbReference>
<dbReference type="Gene3D" id="1.10.150.720">
    <property type="entry name" value="Haloacid dehalogenase-like hydrolase"/>
    <property type="match status" value="1"/>
</dbReference>
<dbReference type="GO" id="GO:0005634">
    <property type="term" value="C:nucleus"/>
    <property type="evidence" value="ECO:0007669"/>
    <property type="project" value="TreeGrafter"/>
</dbReference>
<feature type="compositionally biased region" description="Polar residues" evidence="1">
    <location>
        <begin position="230"/>
        <end position="248"/>
    </location>
</feature>
<dbReference type="STRING" id="1316194.A0A1Q5TB03"/>
<sequence>MPPSPLYMATRSITKTSIRRRRTLLLTFDAFETLFYPHPPVPDQYAAIGHDFGLSRTAVTPDKLKAAFKDVYRVQAKRYPNYGRADVLKGQYGGPKQWWEEVIRGSFGSVLAAEKNGDSLQTGAGVTGVCDHGDIDLPSGLIETLLNRFAGDGGYTLYDDVAPFFARMRELRASPGTTLFDRIVLGVISNSDDRVPEVLKSLGLRVGDTRADEDRSSMELPGFEERDSSQKCQPQDPSTSYKNNTQPDTDLDLVITSYEAGEEKPNKLIFDIAKRQARLLARSDAHTRGSTPAGRDEADDWTCIHIGDDYQKDYVGATGAGWQSYFLERNGGVECPAGTIRSLMELFTELKIGS</sequence>
<dbReference type="OrthoDB" id="444127at2759"/>
<dbReference type="Proteomes" id="UP000186955">
    <property type="component" value="Unassembled WGS sequence"/>
</dbReference>
<protein>
    <recommendedName>
        <fullName evidence="4">Haloacid dehalogenase-like hydrolase domain-containing protein 3</fullName>
    </recommendedName>
</protein>
<dbReference type="PANTHER" id="PTHR46191:SF2">
    <property type="entry name" value="HALOACID DEHALOGENASE-LIKE HYDROLASE DOMAIN-CONTAINING PROTEIN 3"/>
    <property type="match status" value="1"/>
</dbReference>
<dbReference type="AlphaFoldDB" id="A0A1Q5TB03"/>
<gene>
    <name evidence="2" type="ORF">PENSUB_10223</name>
</gene>
<evidence type="ECO:0000256" key="1">
    <source>
        <dbReference type="SAM" id="MobiDB-lite"/>
    </source>
</evidence>
<name>A0A1Q5TB03_9EURO</name>
<accession>A0A1Q5TB03</accession>
<keyword evidence="3" id="KW-1185">Reference proteome</keyword>
<evidence type="ECO:0000313" key="2">
    <source>
        <dbReference type="EMBL" id="OKO97429.1"/>
    </source>
</evidence>
<dbReference type="PANTHER" id="PTHR46191">
    <property type="match status" value="1"/>
</dbReference>
<proteinExistence type="predicted"/>
<feature type="region of interest" description="Disordered" evidence="1">
    <location>
        <begin position="210"/>
        <end position="248"/>
    </location>
</feature>
<evidence type="ECO:0000313" key="3">
    <source>
        <dbReference type="Proteomes" id="UP000186955"/>
    </source>
</evidence>
<evidence type="ECO:0008006" key="4">
    <source>
        <dbReference type="Google" id="ProtNLM"/>
    </source>
</evidence>
<organism evidence="2 3">
    <name type="scientific">Penicillium subrubescens</name>
    <dbReference type="NCBI Taxonomy" id="1316194"/>
    <lineage>
        <taxon>Eukaryota</taxon>
        <taxon>Fungi</taxon>
        <taxon>Dikarya</taxon>
        <taxon>Ascomycota</taxon>
        <taxon>Pezizomycotina</taxon>
        <taxon>Eurotiomycetes</taxon>
        <taxon>Eurotiomycetidae</taxon>
        <taxon>Eurotiales</taxon>
        <taxon>Aspergillaceae</taxon>
        <taxon>Penicillium</taxon>
    </lineage>
</organism>
<comment type="caution">
    <text evidence="2">The sequence shown here is derived from an EMBL/GenBank/DDBJ whole genome shotgun (WGS) entry which is preliminary data.</text>
</comment>
<dbReference type="Gene3D" id="3.40.50.1000">
    <property type="entry name" value="HAD superfamily/HAD-like"/>
    <property type="match status" value="1"/>
</dbReference>
<reference evidence="2 3" key="1">
    <citation type="submission" date="2016-10" db="EMBL/GenBank/DDBJ databases">
        <title>Genome sequence of the ascomycete fungus Penicillium subrubescens.</title>
        <authorList>
            <person name="De Vries R.P."/>
            <person name="Peng M."/>
            <person name="Dilokpimol A."/>
            <person name="Hilden K."/>
            <person name="Makela M.R."/>
            <person name="Grigoriev I."/>
            <person name="Riley R."/>
            <person name="Granchi Z."/>
        </authorList>
    </citation>
    <scope>NUCLEOTIDE SEQUENCE [LARGE SCALE GENOMIC DNA]</scope>
    <source>
        <strain evidence="2 3">CBS 132785</strain>
    </source>
</reference>
<dbReference type="SUPFAM" id="SSF56784">
    <property type="entry name" value="HAD-like"/>
    <property type="match status" value="1"/>
</dbReference>